<protein>
    <submittedName>
        <fullName evidence="2">Uncharacterized protein</fullName>
    </submittedName>
</protein>
<evidence type="ECO:0000313" key="2">
    <source>
        <dbReference type="EMBL" id="MDM8563515.1"/>
    </source>
</evidence>
<feature type="chain" id="PRO_5047413475" evidence="1">
    <location>
        <begin position="21"/>
        <end position="342"/>
    </location>
</feature>
<organism evidence="2 3">
    <name type="scientific">Candidatus Marithioploca araucensis</name>
    <dbReference type="NCBI Taxonomy" id="70273"/>
    <lineage>
        <taxon>Bacteria</taxon>
        <taxon>Pseudomonadati</taxon>
        <taxon>Pseudomonadota</taxon>
        <taxon>Gammaproteobacteria</taxon>
        <taxon>Thiotrichales</taxon>
        <taxon>Thiotrichaceae</taxon>
        <taxon>Candidatus Marithioploca</taxon>
    </lineage>
</organism>
<evidence type="ECO:0000256" key="1">
    <source>
        <dbReference type="SAM" id="SignalP"/>
    </source>
</evidence>
<comment type="caution">
    <text evidence="2">The sequence shown here is derived from an EMBL/GenBank/DDBJ whole genome shotgun (WGS) entry which is preliminary data.</text>
</comment>
<name>A0ABT7VVH7_9GAMM</name>
<feature type="signal peptide" evidence="1">
    <location>
        <begin position="1"/>
        <end position="20"/>
    </location>
</feature>
<sequence>MVTFLKAFLMLVISFTSVFAADGSQHFADKRLEQIRRGDIEHRSKALFILDKAFTEHRVDYLAKISTNKFQNSRWFKTFQKYVKSKQINWNYKSERATQQFILNGNENHILSVDFDKRKDGKWYVIEARVIKNGRQEILKGHGFTPGEISLDFWEVVNILSNKTGSNSGLTPFGELKQKFRGYKLDSSRNKSLQLKNIIIHKNNRIETMIFLTLKYYQVGHTEGSKFKSGWLIDDGGEMSTLYPLGKDIYVDFLLSRRNPNLALNKPNRDTAFVNVPWAAERGQSSQQNKVQKENRGKYYRKSSGSASITGIRCKENIGQRFVNITFQLENAVPIDELIMNH</sequence>
<dbReference type="EMBL" id="JAUCGM010000688">
    <property type="protein sequence ID" value="MDM8563515.1"/>
    <property type="molecule type" value="Genomic_DNA"/>
</dbReference>
<reference evidence="2" key="1">
    <citation type="submission" date="2023-06" db="EMBL/GenBank/DDBJ databases">
        <title>Uncultivated large filamentous bacteria from sulfidic sediments reveal new species and different genomic features in energy metabolism and defense.</title>
        <authorList>
            <person name="Fonseca A."/>
        </authorList>
    </citation>
    <scope>NUCLEOTIDE SEQUENCE</scope>
    <source>
        <strain evidence="2">HSG4</strain>
    </source>
</reference>
<gene>
    <name evidence="2" type="ORF">QUF54_09195</name>
</gene>
<keyword evidence="3" id="KW-1185">Reference proteome</keyword>
<accession>A0ABT7VVH7</accession>
<keyword evidence="1" id="KW-0732">Signal</keyword>
<feature type="non-terminal residue" evidence="2">
    <location>
        <position position="342"/>
    </location>
</feature>
<dbReference type="Proteomes" id="UP001171945">
    <property type="component" value="Unassembled WGS sequence"/>
</dbReference>
<proteinExistence type="predicted"/>
<evidence type="ECO:0000313" key="3">
    <source>
        <dbReference type="Proteomes" id="UP001171945"/>
    </source>
</evidence>